<sequence>MKNKLPEVVVFQEDENALNCRFKIPYSLGNEIAVKSIEYDLDDFKEKHTLIGNKRTSVGDVYFLHPYKDNTYVEQSVIENYLFEEKIGLYVRVAALLGAKSIETNVSLEQTCIYELGVDGKVSYKVVELGVDYKEKVEQNLSKICNVKEYHIQGEDFDLYKNLDEIYKMIKKYNLHHERSLINLIESRDNRESKVQLVAKNATTELTQELNQLYELSAKLSSPVFSLSAGFTEKIKKINTIKISLHFEF</sequence>
<dbReference type="RefSeq" id="WP_090409611.1">
    <property type="nucleotide sequence ID" value="NZ_FNDQ01000017.1"/>
</dbReference>
<reference evidence="2" key="1">
    <citation type="submission" date="2016-10" db="EMBL/GenBank/DDBJ databases">
        <authorList>
            <person name="Varghese N."/>
            <person name="Submissions S."/>
        </authorList>
    </citation>
    <scope>NUCLEOTIDE SEQUENCE [LARGE SCALE GENOMIC DNA]</scope>
    <source>
        <strain evidence="2">DSM 23313</strain>
    </source>
</reference>
<dbReference type="AlphaFoldDB" id="A0A1G8FL62"/>
<dbReference type="EMBL" id="FNDQ01000017">
    <property type="protein sequence ID" value="SDH82865.1"/>
    <property type="molecule type" value="Genomic_DNA"/>
</dbReference>
<evidence type="ECO:0000313" key="2">
    <source>
        <dbReference type="Proteomes" id="UP000243588"/>
    </source>
</evidence>
<protein>
    <submittedName>
        <fullName evidence="1">Uncharacterized protein</fullName>
    </submittedName>
</protein>
<gene>
    <name evidence="1" type="ORF">SAMN05421818_11753</name>
</gene>
<organism evidence="1 2">
    <name type="scientific">Myroides phaeus</name>
    <dbReference type="NCBI Taxonomy" id="702745"/>
    <lineage>
        <taxon>Bacteria</taxon>
        <taxon>Pseudomonadati</taxon>
        <taxon>Bacteroidota</taxon>
        <taxon>Flavobacteriia</taxon>
        <taxon>Flavobacteriales</taxon>
        <taxon>Flavobacteriaceae</taxon>
        <taxon>Myroides</taxon>
    </lineage>
</organism>
<name>A0A1G8FL62_9FLAO</name>
<dbReference type="STRING" id="702745.SAMN05421818_11753"/>
<accession>A0A1G8FL62</accession>
<dbReference type="Proteomes" id="UP000243588">
    <property type="component" value="Unassembled WGS sequence"/>
</dbReference>
<keyword evidence="2" id="KW-1185">Reference proteome</keyword>
<proteinExistence type="predicted"/>
<evidence type="ECO:0000313" key="1">
    <source>
        <dbReference type="EMBL" id="SDH82865.1"/>
    </source>
</evidence>